<feature type="domain" description="Protein kinase" evidence="11">
    <location>
        <begin position="312"/>
        <end position="643"/>
    </location>
</feature>
<dbReference type="AlphaFoldDB" id="A0AAW2R0F7"/>
<keyword evidence="7" id="KW-0067">ATP-binding</keyword>
<feature type="compositionally biased region" description="Low complexity" evidence="10">
    <location>
        <begin position="260"/>
        <end position="277"/>
    </location>
</feature>
<sequence>MEKIPELRLLPTQLPRGSKGTKAHPTLLEEIRKPSKLQDSHELDPRVAAQAWKGKSFLQEEEEDLMPGVLSFKVSDDSFEGSGSTSFHGVSHPPEPVDTDIMRPVYVPIGRNNGDGKCLVKSLSKKGPFLEDLSIRVPSIKQSPLLSPAESLVEEPNDLAAVSSPFAVSRPSQNTDASPLPDSEEKECIWDASLPPSGNVSPHSSIDSIGVARAMSIVNSCASTYRSDGIMSDGMLSVDRNYESMKGSIPGDSLESTKTSLSRPSDSSGLSDDSNWSNITGSANKPHKGNDPRWKAILAIRARDGILGMSHFKLLRRLGCGDIGSVYLSELSSTRCFFAMKVMDKASLASRNKLNRSQTEREILQLLDHPFLPTLYTHFETDRFSCLVMEYCPGGDLHTLRQRQPGKHFSEYAARFYAAEVLLALEYLHMLGVVYRDLKPENVLVRDDGHIMLSDFDLSLRCAVSPTLIRSSALNSDRGAAFCVQPACIEPTSACIQPACFLPRIFPQKGKKKSGKSRAETGIPSRTLPELVAEPTAARSMSFVGTHEYLAPEIIKGEGHGSAVDWWTFGIFLHELLYGKTPFKGSGNRATLFNVVGQQLKFPDSPATSYASRDLIRGLLVKEPQNRLGVKRGATEIKQHAFFEGVNWALIRCSTPPEVPRPIEAEFPEKFGQVDLAGVGNGSKRVVGTDMKSGGKFLDFEFF</sequence>
<keyword evidence="5" id="KW-0547">Nucleotide-binding</keyword>
<gene>
    <name evidence="12" type="ORF">Sradi_3264400</name>
</gene>
<name>A0AAW2R0F7_SESRA</name>
<evidence type="ECO:0000256" key="2">
    <source>
        <dbReference type="ARBA" id="ARBA00012513"/>
    </source>
</evidence>
<evidence type="ECO:0000313" key="12">
    <source>
        <dbReference type="EMBL" id="KAL0373487.1"/>
    </source>
</evidence>
<evidence type="ECO:0000256" key="7">
    <source>
        <dbReference type="ARBA" id="ARBA00022840"/>
    </source>
</evidence>
<dbReference type="InterPro" id="IPR000719">
    <property type="entry name" value="Prot_kinase_dom"/>
</dbReference>
<dbReference type="FunFam" id="1.10.510.10:FF:000020">
    <property type="entry name" value="serine/threonine-protein kinase D6PK-like"/>
    <property type="match status" value="1"/>
</dbReference>
<evidence type="ECO:0000256" key="9">
    <source>
        <dbReference type="ARBA" id="ARBA00048679"/>
    </source>
</evidence>
<dbReference type="InterPro" id="IPR011009">
    <property type="entry name" value="Kinase-like_dom_sf"/>
</dbReference>
<feature type="region of interest" description="Disordered" evidence="10">
    <location>
        <begin position="1"/>
        <end position="24"/>
    </location>
</feature>
<dbReference type="FunFam" id="3.30.200.20:FF:000032">
    <property type="entry name" value="Serine/threonine-protein kinase D6PK-like"/>
    <property type="match status" value="1"/>
</dbReference>
<comment type="catalytic activity">
    <reaction evidence="8">
        <text>L-threonyl-[protein] + ATP = O-phospho-L-threonyl-[protein] + ADP + H(+)</text>
        <dbReference type="Rhea" id="RHEA:46608"/>
        <dbReference type="Rhea" id="RHEA-COMP:11060"/>
        <dbReference type="Rhea" id="RHEA-COMP:11605"/>
        <dbReference type="ChEBI" id="CHEBI:15378"/>
        <dbReference type="ChEBI" id="CHEBI:30013"/>
        <dbReference type="ChEBI" id="CHEBI:30616"/>
        <dbReference type="ChEBI" id="CHEBI:61977"/>
        <dbReference type="ChEBI" id="CHEBI:456216"/>
        <dbReference type="EC" id="2.7.11.1"/>
    </reaction>
</comment>
<dbReference type="PROSITE" id="PS50011">
    <property type="entry name" value="PROTEIN_KINASE_DOM"/>
    <property type="match status" value="1"/>
</dbReference>
<feature type="region of interest" description="Disordered" evidence="10">
    <location>
        <begin position="164"/>
        <end position="185"/>
    </location>
</feature>
<dbReference type="GO" id="GO:0004674">
    <property type="term" value="F:protein serine/threonine kinase activity"/>
    <property type="evidence" value="ECO:0007669"/>
    <property type="project" value="UniProtKB-KW"/>
</dbReference>
<dbReference type="InterPro" id="IPR008271">
    <property type="entry name" value="Ser/Thr_kinase_AS"/>
</dbReference>
<evidence type="ECO:0000256" key="5">
    <source>
        <dbReference type="ARBA" id="ARBA00022741"/>
    </source>
</evidence>
<proteinExistence type="inferred from homology"/>
<dbReference type="PANTHER" id="PTHR45637">
    <property type="entry name" value="FLIPPASE KINASE 1-RELATED"/>
    <property type="match status" value="1"/>
</dbReference>
<dbReference type="PROSITE" id="PS00108">
    <property type="entry name" value="PROTEIN_KINASE_ST"/>
    <property type="match status" value="1"/>
</dbReference>
<keyword evidence="4" id="KW-0808">Transferase</keyword>
<evidence type="ECO:0000259" key="11">
    <source>
        <dbReference type="PROSITE" id="PS50011"/>
    </source>
</evidence>
<evidence type="ECO:0000256" key="1">
    <source>
        <dbReference type="ARBA" id="ARBA00009903"/>
    </source>
</evidence>
<dbReference type="FunFam" id="1.10.510.10:FF:000028">
    <property type="entry name" value="serine/threonine-protein kinase D6PK-like"/>
    <property type="match status" value="1"/>
</dbReference>
<dbReference type="Gene3D" id="1.10.510.10">
    <property type="entry name" value="Transferase(Phosphotransferase) domain 1"/>
    <property type="match status" value="2"/>
</dbReference>
<keyword evidence="3" id="KW-0723">Serine/threonine-protein kinase</keyword>
<dbReference type="SMART" id="SM00220">
    <property type="entry name" value="S_TKc"/>
    <property type="match status" value="1"/>
</dbReference>
<dbReference type="EMBL" id="JACGWJ010000014">
    <property type="protein sequence ID" value="KAL0373487.1"/>
    <property type="molecule type" value="Genomic_DNA"/>
</dbReference>
<feature type="region of interest" description="Disordered" evidence="10">
    <location>
        <begin position="246"/>
        <end position="289"/>
    </location>
</feature>
<dbReference type="SUPFAM" id="SSF56112">
    <property type="entry name" value="Protein kinase-like (PK-like)"/>
    <property type="match status" value="1"/>
</dbReference>
<keyword evidence="6 12" id="KW-0418">Kinase</keyword>
<reference evidence="12" key="2">
    <citation type="journal article" date="2024" name="Plant">
        <title>Genomic evolution and insights into agronomic trait innovations of Sesamum species.</title>
        <authorList>
            <person name="Miao H."/>
            <person name="Wang L."/>
            <person name="Qu L."/>
            <person name="Liu H."/>
            <person name="Sun Y."/>
            <person name="Le M."/>
            <person name="Wang Q."/>
            <person name="Wei S."/>
            <person name="Zheng Y."/>
            <person name="Lin W."/>
            <person name="Duan Y."/>
            <person name="Cao H."/>
            <person name="Xiong S."/>
            <person name="Wang X."/>
            <person name="Wei L."/>
            <person name="Li C."/>
            <person name="Ma Q."/>
            <person name="Ju M."/>
            <person name="Zhao R."/>
            <person name="Li G."/>
            <person name="Mu C."/>
            <person name="Tian Q."/>
            <person name="Mei H."/>
            <person name="Zhang T."/>
            <person name="Gao T."/>
            <person name="Zhang H."/>
        </authorList>
    </citation>
    <scope>NUCLEOTIDE SEQUENCE</scope>
    <source>
        <strain evidence="12">G02</strain>
    </source>
</reference>
<evidence type="ECO:0000256" key="8">
    <source>
        <dbReference type="ARBA" id="ARBA00047899"/>
    </source>
</evidence>
<comment type="catalytic activity">
    <reaction evidence="9">
        <text>L-seryl-[protein] + ATP = O-phospho-L-seryl-[protein] + ADP + H(+)</text>
        <dbReference type="Rhea" id="RHEA:17989"/>
        <dbReference type="Rhea" id="RHEA-COMP:9863"/>
        <dbReference type="Rhea" id="RHEA-COMP:11604"/>
        <dbReference type="ChEBI" id="CHEBI:15378"/>
        <dbReference type="ChEBI" id="CHEBI:29999"/>
        <dbReference type="ChEBI" id="CHEBI:30616"/>
        <dbReference type="ChEBI" id="CHEBI:83421"/>
        <dbReference type="ChEBI" id="CHEBI:456216"/>
        <dbReference type="EC" id="2.7.11.1"/>
    </reaction>
</comment>
<dbReference type="EC" id="2.7.11.1" evidence="2"/>
<organism evidence="12">
    <name type="scientific">Sesamum radiatum</name>
    <name type="common">Black benniseed</name>
    <dbReference type="NCBI Taxonomy" id="300843"/>
    <lineage>
        <taxon>Eukaryota</taxon>
        <taxon>Viridiplantae</taxon>
        <taxon>Streptophyta</taxon>
        <taxon>Embryophyta</taxon>
        <taxon>Tracheophyta</taxon>
        <taxon>Spermatophyta</taxon>
        <taxon>Magnoliopsida</taxon>
        <taxon>eudicotyledons</taxon>
        <taxon>Gunneridae</taxon>
        <taxon>Pentapetalae</taxon>
        <taxon>asterids</taxon>
        <taxon>lamiids</taxon>
        <taxon>Lamiales</taxon>
        <taxon>Pedaliaceae</taxon>
        <taxon>Sesamum</taxon>
    </lineage>
</organism>
<dbReference type="CDD" id="cd05574">
    <property type="entry name" value="STKc_phototropin_like"/>
    <property type="match status" value="1"/>
</dbReference>
<dbReference type="Pfam" id="PF00069">
    <property type="entry name" value="Pkinase"/>
    <property type="match status" value="2"/>
</dbReference>
<accession>A0AAW2R0F7</accession>
<dbReference type="Gene3D" id="3.30.200.20">
    <property type="entry name" value="Phosphorylase Kinase, domain 1"/>
    <property type="match status" value="1"/>
</dbReference>
<comment type="caution">
    <text evidence="12">The sequence shown here is derived from an EMBL/GenBank/DDBJ whole genome shotgun (WGS) entry which is preliminary data.</text>
</comment>
<evidence type="ECO:0000256" key="6">
    <source>
        <dbReference type="ARBA" id="ARBA00022777"/>
    </source>
</evidence>
<reference evidence="12" key="1">
    <citation type="submission" date="2020-06" db="EMBL/GenBank/DDBJ databases">
        <authorList>
            <person name="Li T."/>
            <person name="Hu X."/>
            <person name="Zhang T."/>
            <person name="Song X."/>
            <person name="Zhang H."/>
            <person name="Dai N."/>
            <person name="Sheng W."/>
            <person name="Hou X."/>
            <person name="Wei L."/>
        </authorList>
    </citation>
    <scope>NUCLEOTIDE SEQUENCE</scope>
    <source>
        <strain evidence="12">G02</strain>
        <tissue evidence="12">Leaf</tissue>
    </source>
</reference>
<evidence type="ECO:0000256" key="3">
    <source>
        <dbReference type="ARBA" id="ARBA00022527"/>
    </source>
</evidence>
<protein>
    <recommendedName>
        <fullName evidence="2">non-specific serine/threonine protein kinase</fullName>
        <ecNumber evidence="2">2.7.11.1</ecNumber>
    </recommendedName>
</protein>
<comment type="similarity">
    <text evidence="1">Belongs to the protein kinase superfamily. AGC Ser/Thr protein kinase family.</text>
</comment>
<evidence type="ECO:0000256" key="4">
    <source>
        <dbReference type="ARBA" id="ARBA00022679"/>
    </source>
</evidence>
<evidence type="ECO:0000256" key="10">
    <source>
        <dbReference type="SAM" id="MobiDB-lite"/>
    </source>
</evidence>
<dbReference type="GO" id="GO:0005524">
    <property type="term" value="F:ATP binding"/>
    <property type="evidence" value="ECO:0007669"/>
    <property type="project" value="UniProtKB-KW"/>
</dbReference>